<evidence type="ECO:0000259" key="1">
    <source>
        <dbReference type="PROSITE" id="PS51186"/>
    </source>
</evidence>
<protein>
    <submittedName>
        <fullName evidence="2">Ribosomal-protein-alanine N-acetyltransferase</fullName>
    </submittedName>
</protein>
<dbReference type="PROSITE" id="PS51186">
    <property type="entry name" value="GNAT"/>
    <property type="match status" value="1"/>
</dbReference>
<keyword evidence="3" id="KW-1185">Reference proteome</keyword>
<dbReference type="CDD" id="cd04301">
    <property type="entry name" value="NAT_SF"/>
    <property type="match status" value="1"/>
</dbReference>
<evidence type="ECO:0000313" key="2">
    <source>
        <dbReference type="EMBL" id="AZQ12645.1"/>
    </source>
</evidence>
<name>A0ABN5U2H1_9GAMM</name>
<dbReference type="InterPro" id="IPR050276">
    <property type="entry name" value="MshD_Acetyltransferase"/>
</dbReference>
<dbReference type="InterPro" id="IPR000182">
    <property type="entry name" value="GNAT_dom"/>
</dbReference>
<sequence length="174" mass="18578">MATLTAPTASDYLELASWIADAEQARRWAGPNLPYPFTADALEALLELPGINVSSFCLVDARSMCGFGQFWRQPTPAALASTAAATTAATVSAAIENSVHLGRIIISPHQRGRGLGRALMEQLIAKAIEVTAASAITLRVYRSNLAAATLYSQLGFVAVDALSNEELLFMVLRR</sequence>
<gene>
    <name evidence="2" type="ORF">STH12_03586</name>
</gene>
<accession>A0ABN5U2H1</accession>
<dbReference type="PANTHER" id="PTHR43617:SF20">
    <property type="entry name" value="N-ALPHA-ACETYLTRANSFERASE RIMI"/>
    <property type="match status" value="1"/>
</dbReference>
<dbReference type="EMBL" id="CP020373">
    <property type="protein sequence ID" value="AZQ12645.1"/>
    <property type="molecule type" value="Genomic_DNA"/>
</dbReference>
<dbReference type="Pfam" id="PF00583">
    <property type="entry name" value="Acetyltransf_1"/>
    <property type="match status" value="1"/>
</dbReference>
<dbReference type="RefSeq" id="WP_126168799.1">
    <property type="nucleotide sequence ID" value="NZ_CP020373.1"/>
</dbReference>
<feature type="domain" description="N-acetyltransferase" evidence="1">
    <location>
        <begin position="10"/>
        <end position="174"/>
    </location>
</feature>
<organism evidence="2 3">
    <name type="scientific">Shewanella khirikhana</name>
    <dbReference type="NCBI Taxonomy" id="1965282"/>
    <lineage>
        <taxon>Bacteria</taxon>
        <taxon>Pseudomonadati</taxon>
        <taxon>Pseudomonadota</taxon>
        <taxon>Gammaproteobacteria</taxon>
        <taxon>Alteromonadales</taxon>
        <taxon>Shewanellaceae</taxon>
        <taxon>Shewanella</taxon>
    </lineage>
</organism>
<proteinExistence type="predicted"/>
<dbReference type="PANTHER" id="PTHR43617">
    <property type="entry name" value="L-AMINO ACID N-ACETYLTRANSFERASE"/>
    <property type="match status" value="1"/>
</dbReference>
<reference evidence="3" key="1">
    <citation type="submission" date="2017-03" db="EMBL/GenBank/DDBJ databases">
        <title>Full genome sequence of a non-lethal Shewanella isolate that potentiates virulence of Vibio parahaemolyticus causing acute hepatopancreatic necrosis disease (AHPND) in shrimp.</title>
        <authorList>
            <person name="Prachumwat A."/>
            <person name="Sritunyalucksana K."/>
        </authorList>
    </citation>
    <scope>NUCLEOTIDE SEQUENCE [LARGE SCALE GENOMIC DNA]</scope>
    <source>
        <strain evidence="3">TH2012</strain>
    </source>
</reference>
<dbReference type="Gene3D" id="3.40.630.30">
    <property type="match status" value="1"/>
</dbReference>
<dbReference type="Proteomes" id="UP000278437">
    <property type="component" value="Chromosome"/>
</dbReference>
<evidence type="ECO:0000313" key="3">
    <source>
        <dbReference type="Proteomes" id="UP000278437"/>
    </source>
</evidence>
<dbReference type="SUPFAM" id="SSF55729">
    <property type="entry name" value="Acyl-CoA N-acyltransferases (Nat)"/>
    <property type="match status" value="1"/>
</dbReference>
<dbReference type="InterPro" id="IPR016181">
    <property type="entry name" value="Acyl_CoA_acyltransferase"/>
</dbReference>